<name>A0ABP7G7R4_9FLAO</name>
<gene>
    <name evidence="1" type="ORF">GCM10022423_06380</name>
</gene>
<sequence>MIKSKNSFIFGFGIVKMQIMKQQDTYMIELNAMLEKAIMRMKIENPGFIIYTASICTDRAAKVSAISFDNKDNSFQNVEKSNDYSRKYYEMYLSEGNFETADLFKPKESDRFCNPADFELADFVEFNHNFVPSQWYSILVRFGKLAFQKIASELNVDQGNFELGINSTKDWYDKKWNMKNFKTGNEI</sequence>
<evidence type="ECO:0000313" key="1">
    <source>
        <dbReference type="EMBL" id="GAA3758591.1"/>
    </source>
</evidence>
<keyword evidence="2" id="KW-1185">Reference proteome</keyword>
<protein>
    <submittedName>
        <fullName evidence="1">Uncharacterized protein</fullName>
    </submittedName>
</protein>
<proteinExistence type="predicted"/>
<accession>A0ABP7G7R4</accession>
<reference evidence="2" key="1">
    <citation type="journal article" date="2019" name="Int. J. Syst. Evol. Microbiol.">
        <title>The Global Catalogue of Microorganisms (GCM) 10K type strain sequencing project: providing services to taxonomists for standard genome sequencing and annotation.</title>
        <authorList>
            <consortium name="The Broad Institute Genomics Platform"/>
            <consortium name="The Broad Institute Genome Sequencing Center for Infectious Disease"/>
            <person name="Wu L."/>
            <person name="Ma J."/>
        </authorList>
    </citation>
    <scope>NUCLEOTIDE SEQUENCE [LARGE SCALE GENOMIC DNA]</scope>
    <source>
        <strain evidence="2">JCM 17337</strain>
    </source>
</reference>
<comment type="caution">
    <text evidence="1">The sequence shown here is derived from an EMBL/GenBank/DDBJ whole genome shotgun (WGS) entry which is preliminary data.</text>
</comment>
<evidence type="ECO:0000313" key="2">
    <source>
        <dbReference type="Proteomes" id="UP001500748"/>
    </source>
</evidence>
<organism evidence="1 2">
    <name type="scientific">Flavobacterium ginsengiterrae</name>
    <dbReference type="NCBI Taxonomy" id="871695"/>
    <lineage>
        <taxon>Bacteria</taxon>
        <taxon>Pseudomonadati</taxon>
        <taxon>Bacteroidota</taxon>
        <taxon>Flavobacteriia</taxon>
        <taxon>Flavobacteriales</taxon>
        <taxon>Flavobacteriaceae</taxon>
        <taxon>Flavobacterium</taxon>
    </lineage>
</organism>
<dbReference type="Proteomes" id="UP001500748">
    <property type="component" value="Unassembled WGS sequence"/>
</dbReference>
<dbReference type="EMBL" id="BAABDU010000003">
    <property type="protein sequence ID" value="GAA3758591.1"/>
    <property type="molecule type" value="Genomic_DNA"/>
</dbReference>